<dbReference type="PROSITE" id="PS00073">
    <property type="entry name" value="ACYL_COA_DH_2"/>
    <property type="match status" value="1"/>
</dbReference>
<reference evidence="13 14" key="1">
    <citation type="submission" date="2017-04" db="EMBL/GenBank/DDBJ databases">
        <title>Genome Sequence of Marinobacter salarius strain SMR5 Isolated from a culture of the Diatom Skeletonema marinoi.</title>
        <authorList>
            <person name="Topel M."/>
            <person name="Pinder M.I.M."/>
            <person name="Johansson O.N."/>
            <person name="Kourtchenko O."/>
            <person name="Godhe A."/>
            <person name="Clarke A.K."/>
        </authorList>
    </citation>
    <scope>NUCLEOTIDE SEQUENCE [LARGE SCALE GENOMIC DNA]</scope>
    <source>
        <strain evidence="13 14">SMR5</strain>
    </source>
</reference>
<dbReference type="Proteomes" id="UP000193100">
    <property type="component" value="Chromosome"/>
</dbReference>
<dbReference type="GO" id="GO:0003995">
    <property type="term" value="F:acyl-CoA dehydrogenase activity"/>
    <property type="evidence" value="ECO:0007669"/>
    <property type="project" value="InterPro"/>
</dbReference>
<dbReference type="InterPro" id="IPR009075">
    <property type="entry name" value="AcylCo_DH/oxidase_C"/>
</dbReference>
<dbReference type="InterPro" id="IPR006089">
    <property type="entry name" value="Acyl-CoA_DH_CS"/>
</dbReference>
<dbReference type="Pfam" id="PF00441">
    <property type="entry name" value="Acyl-CoA_dh_1"/>
    <property type="match status" value="1"/>
</dbReference>
<evidence type="ECO:0000313" key="13">
    <source>
        <dbReference type="EMBL" id="ARM82333.1"/>
    </source>
</evidence>
<sequence>MLERQDYEEFRKAVRRLAETKIQPHAADVDEKKRFPEEALAAFKELQLIALPFDESIGGQSGDVLAQCICLEEIARVCATSSLTLMVIWAGLGPIASFGSPQLIEEVMEPAINGNTVASICLTEIHGGSDVWGARTRAQYKDGQWVINGQKRYITNATRSDWYSVLARTGEDSFGVFAVHKSDPGLSFGKLESKMGVRGSPTADVIFEDCRVEDYRLLGDSREGRQYITDSLAYTRPLIGAQALGIAQGALDASIKYVKEREVFGQQVARFQMIRGTIADLATEIEAARQLLYRSCQAVENEEPEARTLASMAKLFCSNVAMKVATESVQLHGGAGYLTDFPVERMMRDAKITQIYEGTSEIQKLIVAKAMLSD</sequence>
<keyword evidence="3 9" id="KW-0285">Flavoprotein</keyword>
<evidence type="ECO:0000256" key="7">
    <source>
        <dbReference type="ARBA" id="ARBA00068311"/>
    </source>
</evidence>
<gene>
    <name evidence="13" type="ORF">MARSALSMR5_00230</name>
</gene>
<comment type="similarity">
    <text evidence="2 9">Belongs to the acyl-CoA dehydrogenase family.</text>
</comment>
<evidence type="ECO:0000259" key="10">
    <source>
        <dbReference type="Pfam" id="PF00441"/>
    </source>
</evidence>
<keyword evidence="9 13" id="KW-0560">Oxidoreductase</keyword>
<dbReference type="InterPro" id="IPR037069">
    <property type="entry name" value="AcylCoA_DH/ox_N_sf"/>
</dbReference>
<organism evidence="13 14">
    <name type="scientific">Marinobacter salarius</name>
    <dbReference type="NCBI Taxonomy" id="1420917"/>
    <lineage>
        <taxon>Bacteria</taxon>
        <taxon>Pseudomonadati</taxon>
        <taxon>Pseudomonadota</taxon>
        <taxon>Gammaproteobacteria</taxon>
        <taxon>Pseudomonadales</taxon>
        <taxon>Marinobacteraceae</taxon>
        <taxon>Marinobacter</taxon>
    </lineage>
</organism>
<evidence type="ECO:0000256" key="8">
    <source>
        <dbReference type="ARBA" id="ARBA00075603"/>
    </source>
</evidence>
<evidence type="ECO:0000259" key="11">
    <source>
        <dbReference type="Pfam" id="PF02770"/>
    </source>
</evidence>
<protein>
    <recommendedName>
        <fullName evidence="7">3-sulfinopropanoyl-CoA desulfinase</fullName>
        <ecNumber evidence="6">3.13.1.4</ecNumber>
    </recommendedName>
    <alternativeName>
        <fullName evidence="8">3-sulfinopropionyl coenzyme A desulfinase</fullName>
    </alternativeName>
</protein>
<dbReference type="SUPFAM" id="SSF47203">
    <property type="entry name" value="Acyl-CoA dehydrogenase C-terminal domain-like"/>
    <property type="match status" value="1"/>
</dbReference>
<evidence type="ECO:0000256" key="9">
    <source>
        <dbReference type="RuleBase" id="RU362125"/>
    </source>
</evidence>
<dbReference type="Pfam" id="PF02771">
    <property type="entry name" value="Acyl-CoA_dh_N"/>
    <property type="match status" value="1"/>
</dbReference>
<dbReference type="Gene3D" id="1.20.140.10">
    <property type="entry name" value="Butyryl-CoA Dehydrogenase, subunit A, domain 3"/>
    <property type="match status" value="1"/>
</dbReference>
<evidence type="ECO:0000256" key="2">
    <source>
        <dbReference type="ARBA" id="ARBA00009347"/>
    </source>
</evidence>
<dbReference type="PIRSF" id="PIRSF016578">
    <property type="entry name" value="HsaA"/>
    <property type="match status" value="1"/>
</dbReference>
<feature type="domain" description="Acyl-CoA dehydrogenase/oxidase N-terminal" evidence="12">
    <location>
        <begin position="6"/>
        <end position="114"/>
    </location>
</feature>
<comment type="catalytic activity">
    <reaction evidence="5">
        <text>3-sulfinopropanoyl-CoA + H2O = propanoyl-CoA + sulfite + H(+)</text>
        <dbReference type="Rhea" id="RHEA:41624"/>
        <dbReference type="ChEBI" id="CHEBI:15377"/>
        <dbReference type="ChEBI" id="CHEBI:15378"/>
        <dbReference type="ChEBI" id="CHEBI:17359"/>
        <dbReference type="ChEBI" id="CHEBI:57392"/>
        <dbReference type="ChEBI" id="CHEBI:78349"/>
        <dbReference type="EC" id="3.13.1.4"/>
    </reaction>
    <physiologicalReaction direction="left-to-right" evidence="5">
        <dbReference type="Rhea" id="RHEA:41625"/>
    </physiologicalReaction>
</comment>
<accession>A0A1W6K4I8</accession>
<evidence type="ECO:0000256" key="5">
    <source>
        <dbReference type="ARBA" id="ARBA00052938"/>
    </source>
</evidence>
<keyword evidence="4 9" id="KW-0274">FAD</keyword>
<dbReference type="PANTHER" id="PTHR43884:SF12">
    <property type="entry name" value="ISOVALERYL-COA DEHYDROGENASE, MITOCHONDRIAL-RELATED"/>
    <property type="match status" value="1"/>
</dbReference>
<dbReference type="InterPro" id="IPR006091">
    <property type="entry name" value="Acyl-CoA_Oxase/DH_mid-dom"/>
</dbReference>
<dbReference type="PANTHER" id="PTHR43884">
    <property type="entry name" value="ACYL-COA DEHYDROGENASE"/>
    <property type="match status" value="1"/>
</dbReference>
<comment type="cofactor">
    <cofactor evidence="1 9">
        <name>FAD</name>
        <dbReference type="ChEBI" id="CHEBI:57692"/>
    </cofactor>
</comment>
<dbReference type="Pfam" id="PF02770">
    <property type="entry name" value="Acyl-CoA_dh_M"/>
    <property type="match status" value="1"/>
</dbReference>
<evidence type="ECO:0000256" key="1">
    <source>
        <dbReference type="ARBA" id="ARBA00001974"/>
    </source>
</evidence>
<proteinExistence type="inferred from homology"/>
<evidence type="ECO:0000256" key="6">
    <source>
        <dbReference type="ARBA" id="ARBA00066461"/>
    </source>
</evidence>
<evidence type="ECO:0000313" key="14">
    <source>
        <dbReference type="Proteomes" id="UP000193100"/>
    </source>
</evidence>
<dbReference type="GO" id="GO:0050660">
    <property type="term" value="F:flavin adenine dinucleotide binding"/>
    <property type="evidence" value="ECO:0007669"/>
    <property type="project" value="InterPro"/>
</dbReference>
<dbReference type="GeneID" id="77254241"/>
<evidence type="ECO:0000256" key="3">
    <source>
        <dbReference type="ARBA" id="ARBA00022630"/>
    </source>
</evidence>
<feature type="domain" description="Acyl-CoA dehydrogenase/oxidase C-terminal" evidence="10">
    <location>
        <begin position="223"/>
        <end position="372"/>
    </location>
</feature>
<dbReference type="EMBL" id="CP020931">
    <property type="protein sequence ID" value="ARM82333.1"/>
    <property type="molecule type" value="Genomic_DNA"/>
</dbReference>
<dbReference type="AlphaFoldDB" id="A0A1W6K4I8"/>
<dbReference type="InterPro" id="IPR013786">
    <property type="entry name" value="AcylCoA_DH/ox_N"/>
</dbReference>
<dbReference type="Gene3D" id="2.40.110.10">
    <property type="entry name" value="Butyryl-CoA Dehydrogenase, subunit A, domain 2"/>
    <property type="match status" value="1"/>
</dbReference>
<dbReference type="InterPro" id="IPR036250">
    <property type="entry name" value="AcylCo_DH-like_C"/>
</dbReference>
<name>A0A1W6K4I8_9GAMM</name>
<dbReference type="RefSeq" id="WP_075196414.1">
    <property type="nucleotide sequence ID" value="NZ_CP020931.1"/>
</dbReference>
<dbReference type="InterPro" id="IPR009100">
    <property type="entry name" value="AcylCoA_DH/oxidase_NM_dom_sf"/>
</dbReference>
<evidence type="ECO:0000259" key="12">
    <source>
        <dbReference type="Pfam" id="PF02771"/>
    </source>
</evidence>
<evidence type="ECO:0000256" key="4">
    <source>
        <dbReference type="ARBA" id="ARBA00022827"/>
    </source>
</evidence>
<dbReference type="InterPro" id="IPR046373">
    <property type="entry name" value="Acyl-CoA_Oxase/DH_mid-dom_sf"/>
</dbReference>
<feature type="domain" description="Acyl-CoA oxidase/dehydrogenase middle" evidence="11">
    <location>
        <begin position="120"/>
        <end position="210"/>
    </location>
</feature>
<dbReference type="PROSITE" id="PS00072">
    <property type="entry name" value="ACYL_COA_DH_1"/>
    <property type="match status" value="1"/>
</dbReference>
<dbReference type="Gene3D" id="1.10.540.10">
    <property type="entry name" value="Acyl-CoA dehydrogenase/oxidase, N-terminal domain"/>
    <property type="match status" value="1"/>
</dbReference>
<dbReference type="SUPFAM" id="SSF56645">
    <property type="entry name" value="Acyl-CoA dehydrogenase NM domain-like"/>
    <property type="match status" value="1"/>
</dbReference>
<dbReference type="EC" id="3.13.1.4" evidence="6"/>
<dbReference type="FunFam" id="1.20.140.10:FF:000004">
    <property type="entry name" value="Acyl-CoA dehydrogenase FadE25"/>
    <property type="match status" value="1"/>
</dbReference>